<dbReference type="HOGENOM" id="CLU_3109769_0_0_1"/>
<dbReference type="Proteomes" id="UP000007015">
    <property type="component" value="Chromosome 11"/>
</dbReference>
<dbReference type="AlphaFoldDB" id="A2ZDW8"/>
<feature type="compositionally biased region" description="Low complexity" evidence="1">
    <location>
        <begin position="27"/>
        <end position="37"/>
    </location>
</feature>
<dbReference type="Gramene" id="BGIOSGA035209-TA">
    <property type="protein sequence ID" value="BGIOSGA035209-PA"/>
    <property type="gene ID" value="BGIOSGA035209"/>
</dbReference>
<proteinExistence type="predicted"/>
<gene>
    <name evidence="2" type="ORF">OsI_35983</name>
</gene>
<dbReference type="EMBL" id="CM000136">
    <property type="protein sequence ID" value="EAY80802.1"/>
    <property type="molecule type" value="Genomic_DNA"/>
</dbReference>
<keyword evidence="3" id="KW-1185">Reference proteome</keyword>
<evidence type="ECO:0000256" key="1">
    <source>
        <dbReference type="SAM" id="MobiDB-lite"/>
    </source>
</evidence>
<feature type="region of interest" description="Disordered" evidence="1">
    <location>
        <begin position="1"/>
        <end position="51"/>
    </location>
</feature>
<evidence type="ECO:0000313" key="2">
    <source>
        <dbReference type="EMBL" id="EAY80802.1"/>
    </source>
</evidence>
<name>A2ZDW8_ORYSI</name>
<protein>
    <submittedName>
        <fullName evidence="2">Uncharacterized protein</fullName>
    </submittedName>
</protein>
<organism evidence="2 3">
    <name type="scientific">Oryza sativa subsp. indica</name>
    <name type="common">Rice</name>
    <dbReference type="NCBI Taxonomy" id="39946"/>
    <lineage>
        <taxon>Eukaryota</taxon>
        <taxon>Viridiplantae</taxon>
        <taxon>Streptophyta</taxon>
        <taxon>Embryophyta</taxon>
        <taxon>Tracheophyta</taxon>
        <taxon>Spermatophyta</taxon>
        <taxon>Magnoliopsida</taxon>
        <taxon>Liliopsida</taxon>
        <taxon>Poales</taxon>
        <taxon>Poaceae</taxon>
        <taxon>BOP clade</taxon>
        <taxon>Oryzoideae</taxon>
        <taxon>Oryzeae</taxon>
        <taxon>Oryzinae</taxon>
        <taxon>Oryza</taxon>
        <taxon>Oryza sativa</taxon>
    </lineage>
</organism>
<reference evidence="2 3" key="1">
    <citation type="journal article" date="2005" name="PLoS Biol.">
        <title>The genomes of Oryza sativa: a history of duplications.</title>
        <authorList>
            <person name="Yu J."/>
            <person name="Wang J."/>
            <person name="Lin W."/>
            <person name="Li S."/>
            <person name="Li H."/>
            <person name="Zhou J."/>
            <person name="Ni P."/>
            <person name="Dong W."/>
            <person name="Hu S."/>
            <person name="Zeng C."/>
            <person name="Zhang J."/>
            <person name="Zhang Y."/>
            <person name="Li R."/>
            <person name="Xu Z."/>
            <person name="Li S."/>
            <person name="Li X."/>
            <person name="Zheng H."/>
            <person name="Cong L."/>
            <person name="Lin L."/>
            <person name="Yin J."/>
            <person name="Geng J."/>
            <person name="Li G."/>
            <person name="Shi J."/>
            <person name="Liu J."/>
            <person name="Lv H."/>
            <person name="Li J."/>
            <person name="Wang J."/>
            <person name="Deng Y."/>
            <person name="Ran L."/>
            <person name="Shi X."/>
            <person name="Wang X."/>
            <person name="Wu Q."/>
            <person name="Li C."/>
            <person name="Ren X."/>
            <person name="Wang J."/>
            <person name="Wang X."/>
            <person name="Li D."/>
            <person name="Liu D."/>
            <person name="Zhang X."/>
            <person name="Ji Z."/>
            <person name="Zhao W."/>
            <person name="Sun Y."/>
            <person name="Zhang Z."/>
            <person name="Bao J."/>
            <person name="Han Y."/>
            <person name="Dong L."/>
            <person name="Ji J."/>
            <person name="Chen P."/>
            <person name="Wu S."/>
            <person name="Liu J."/>
            <person name="Xiao Y."/>
            <person name="Bu D."/>
            <person name="Tan J."/>
            <person name="Yang L."/>
            <person name="Ye C."/>
            <person name="Zhang J."/>
            <person name="Xu J."/>
            <person name="Zhou Y."/>
            <person name="Yu Y."/>
            <person name="Zhang B."/>
            <person name="Zhuang S."/>
            <person name="Wei H."/>
            <person name="Liu B."/>
            <person name="Lei M."/>
            <person name="Yu H."/>
            <person name="Li Y."/>
            <person name="Xu H."/>
            <person name="Wei S."/>
            <person name="He X."/>
            <person name="Fang L."/>
            <person name="Zhang Z."/>
            <person name="Zhang Y."/>
            <person name="Huang X."/>
            <person name="Su Z."/>
            <person name="Tong W."/>
            <person name="Li J."/>
            <person name="Tong Z."/>
            <person name="Li S."/>
            <person name="Ye J."/>
            <person name="Wang L."/>
            <person name="Fang L."/>
            <person name="Lei T."/>
            <person name="Chen C."/>
            <person name="Chen H."/>
            <person name="Xu Z."/>
            <person name="Li H."/>
            <person name="Huang H."/>
            <person name="Zhang F."/>
            <person name="Xu H."/>
            <person name="Li N."/>
            <person name="Zhao C."/>
            <person name="Li S."/>
            <person name="Dong L."/>
            <person name="Huang Y."/>
            <person name="Li L."/>
            <person name="Xi Y."/>
            <person name="Qi Q."/>
            <person name="Li W."/>
            <person name="Zhang B."/>
            <person name="Hu W."/>
            <person name="Zhang Y."/>
            <person name="Tian X."/>
            <person name="Jiao Y."/>
            <person name="Liang X."/>
            <person name="Jin J."/>
            <person name="Gao L."/>
            <person name="Zheng W."/>
            <person name="Hao B."/>
            <person name="Liu S."/>
            <person name="Wang W."/>
            <person name="Yuan L."/>
            <person name="Cao M."/>
            <person name="McDermott J."/>
            <person name="Samudrala R."/>
            <person name="Wang J."/>
            <person name="Wong G.K."/>
            <person name="Yang H."/>
        </authorList>
    </citation>
    <scope>NUCLEOTIDE SEQUENCE [LARGE SCALE GENOMIC DNA]</scope>
    <source>
        <strain evidence="3">cv. 93-11</strain>
    </source>
</reference>
<evidence type="ECO:0000313" key="3">
    <source>
        <dbReference type="Proteomes" id="UP000007015"/>
    </source>
</evidence>
<sequence>MESDAAPQPSTANAGRHHPAGCRRALPSHLPLSSPPSICNRASDLPIDASI</sequence>
<accession>A2ZDW8</accession>